<dbReference type="Proteomes" id="UP000829708">
    <property type="component" value="Chromosome"/>
</dbReference>
<sequence>MKRIVMVFLFSSMILFSAFGGSGLAVETLYRSKRGTVRSYLGTSDYQGTELELLLTSRTVVDDLYVFNFFGGFTKALSYTSNGSDIDVSSVPLGWFYGAGNAIQVPFTDGSAAEVSVGYDSAYLQYNGDESRVDHLRIGLRFIQTSFDGLQFSLGLEYSKPLWGRVSADTGIVKYRYTGSAFAVLVGIGYQSW</sequence>
<gene>
    <name evidence="1" type="ORF">MUG09_10015</name>
</gene>
<proteinExistence type="predicted"/>
<evidence type="ECO:0000313" key="1">
    <source>
        <dbReference type="EMBL" id="UOM49892.1"/>
    </source>
</evidence>
<protein>
    <recommendedName>
        <fullName evidence="3">Outer membrane protein beta-barrel domain-containing protein</fullName>
    </recommendedName>
</protein>
<reference evidence="2" key="1">
    <citation type="journal article" date="2024" name="J Bioinform Genom">
        <title>Complete genome sequence of the type strain bacterium Sphaerochaeta associata GLS2t (VKM B-2742)t.</title>
        <authorList>
            <person name="Troshina O.Y."/>
            <person name="Tepeeva A.N."/>
            <person name="Arzamasceva V.O."/>
            <person name="Whitman W.B."/>
            <person name="Varghese N."/>
            <person name="Shapiro N."/>
            <person name="Woyke T."/>
            <person name="Kripides N.C."/>
            <person name="Vasilenko O.V."/>
        </authorList>
    </citation>
    <scope>NUCLEOTIDE SEQUENCE [LARGE SCALE GENOMIC DNA]</scope>
    <source>
        <strain evidence="2">GLS2T</strain>
    </source>
</reference>
<name>A0ABY4D6G8_9SPIR</name>
<dbReference type="EMBL" id="CP094929">
    <property type="protein sequence ID" value="UOM49892.1"/>
    <property type="molecule type" value="Genomic_DNA"/>
</dbReference>
<keyword evidence="2" id="KW-1185">Reference proteome</keyword>
<accession>A0ABY4D6G8</accession>
<evidence type="ECO:0000313" key="2">
    <source>
        <dbReference type="Proteomes" id="UP000829708"/>
    </source>
</evidence>
<dbReference type="RefSeq" id="WP_244771286.1">
    <property type="nucleotide sequence ID" value="NZ_CP094929.1"/>
</dbReference>
<organism evidence="1 2">
    <name type="scientific">Sphaerochaeta associata</name>
    <dbReference type="NCBI Taxonomy" id="1129264"/>
    <lineage>
        <taxon>Bacteria</taxon>
        <taxon>Pseudomonadati</taxon>
        <taxon>Spirochaetota</taxon>
        <taxon>Spirochaetia</taxon>
        <taxon>Spirochaetales</taxon>
        <taxon>Sphaerochaetaceae</taxon>
        <taxon>Sphaerochaeta</taxon>
    </lineage>
</organism>
<evidence type="ECO:0008006" key="3">
    <source>
        <dbReference type="Google" id="ProtNLM"/>
    </source>
</evidence>